<dbReference type="EMBL" id="SZYD01000013">
    <property type="protein sequence ID" value="KAD4385548.1"/>
    <property type="molecule type" value="Genomic_DNA"/>
</dbReference>
<dbReference type="Proteomes" id="UP000326396">
    <property type="component" value="Linkage Group LG3"/>
</dbReference>
<reference evidence="2 3" key="1">
    <citation type="submission" date="2019-05" db="EMBL/GenBank/DDBJ databases">
        <title>Mikania micrantha, genome provides insights into the molecular mechanism of rapid growth.</title>
        <authorList>
            <person name="Liu B."/>
        </authorList>
    </citation>
    <scope>NUCLEOTIDE SEQUENCE [LARGE SCALE GENOMIC DNA]</scope>
    <source>
        <strain evidence="2">NLD-2019</strain>
        <tissue evidence="2">Leaf</tissue>
    </source>
</reference>
<evidence type="ECO:0000313" key="1">
    <source>
        <dbReference type="EMBL" id="KAD2008869.1"/>
    </source>
</evidence>
<keyword evidence="3" id="KW-1185">Reference proteome</keyword>
<organism evidence="2 3">
    <name type="scientific">Mikania micrantha</name>
    <name type="common">bitter vine</name>
    <dbReference type="NCBI Taxonomy" id="192012"/>
    <lineage>
        <taxon>Eukaryota</taxon>
        <taxon>Viridiplantae</taxon>
        <taxon>Streptophyta</taxon>
        <taxon>Embryophyta</taxon>
        <taxon>Tracheophyta</taxon>
        <taxon>Spermatophyta</taxon>
        <taxon>Magnoliopsida</taxon>
        <taxon>eudicotyledons</taxon>
        <taxon>Gunneridae</taxon>
        <taxon>Pentapetalae</taxon>
        <taxon>asterids</taxon>
        <taxon>campanulids</taxon>
        <taxon>Asterales</taxon>
        <taxon>Asteraceae</taxon>
        <taxon>Asteroideae</taxon>
        <taxon>Heliantheae alliance</taxon>
        <taxon>Eupatorieae</taxon>
        <taxon>Mikania</taxon>
    </lineage>
</organism>
<dbReference type="InterPro" id="IPR036915">
    <property type="entry name" value="Cyclin-like_sf"/>
</dbReference>
<name>A0A5N6N8B8_9ASTR</name>
<evidence type="ECO:0000313" key="3">
    <source>
        <dbReference type="Proteomes" id="UP000326396"/>
    </source>
</evidence>
<protein>
    <submittedName>
        <fullName evidence="2">Uncharacterized protein</fullName>
    </submittedName>
</protein>
<evidence type="ECO:0000313" key="2">
    <source>
        <dbReference type="EMBL" id="KAD4385548.1"/>
    </source>
</evidence>
<dbReference type="Gene3D" id="1.10.472.10">
    <property type="entry name" value="Cyclin-like"/>
    <property type="match status" value="1"/>
</dbReference>
<accession>A0A5N6N8B8</accession>
<dbReference type="EMBL" id="SZYD01000245">
    <property type="protein sequence ID" value="KAD2008869.1"/>
    <property type="molecule type" value="Genomic_DNA"/>
</dbReference>
<sequence length="168" mass="18723">MCRLHTSLCLQHKPRYIAAGSLFLSTKIMKVKWPNVIQQMMHLWEHSQSQTLALKDKKVIESQIKKATTTTSNCEKKEALKKAYDTFRETANLRTGETCSGISVVEDGDIVVPVTVKSDLSSSYKTVSVDKGDVSTEDYDKDGADTEHVYTTEGCRNIGKMVVVMKGT</sequence>
<comment type="caution">
    <text evidence="2">The sequence shown here is derived from an EMBL/GenBank/DDBJ whole genome shotgun (WGS) entry which is preliminary data.</text>
</comment>
<dbReference type="AlphaFoldDB" id="A0A5N6N8B8"/>
<proteinExistence type="predicted"/>
<dbReference type="SUPFAM" id="SSF47954">
    <property type="entry name" value="Cyclin-like"/>
    <property type="match status" value="1"/>
</dbReference>
<gene>
    <name evidence="2" type="ORF">E3N88_25716</name>
    <name evidence="1" type="ORF">E3N88_42035</name>
</gene>